<accession>A0A8X6PRH8</accession>
<organism evidence="1 2">
    <name type="scientific">Nephila pilipes</name>
    <name type="common">Giant wood spider</name>
    <name type="synonym">Nephila maculata</name>
    <dbReference type="NCBI Taxonomy" id="299642"/>
    <lineage>
        <taxon>Eukaryota</taxon>
        <taxon>Metazoa</taxon>
        <taxon>Ecdysozoa</taxon>
        <taxon>Arthropoda</taxon>
        <taxon>Chelicerata</taxon>
        <taxon>Arachnida</taxon>
        <taxon>Araneae</taxon>
        <taxon>Araneomorphae</taxon>
        <taxon>Entelegynae</taxon>
        <taxon>Araneoidea</taxon>
        <taxon>Nephilidae</taxon>
        <taxon>Nephila</taxon>
    </lineage>
</organism>
<gene>
    <name evidence="1" type="ORF">NPIL_477121</name>
</gene>
<evidence type="ECO:0000313" key="2">
    <source>
        <dbReference type="Proteomes" id="UP000887013"/>
    </source>
</evidence>
<dbReference type="EMBL" id="BMAW01023919">
    <property type="protein sequence ID" value="GFT85273.1"/>
    <property type="molecule type" value="Genomic_DNA"/>
</dbReference>
<dbReference type="OrthoDB" id="6435442at2759"/>
<name>A0A8X6PRH8_NEPPI</name>
<keyword evidence="2" id="KW-1185">Reference proteome</keyword>
<dbReference type="AlphaFoldDB" id="A0A8X6PRH8"/>
<sequence>MDEKHLAVQSGKVGIPMLTVVADGFWSKRSYRTNDSSGASAAANTRNSFLQRLVVPAFAFRGQKSEVVTWFVSAFHLFLQIPAVGRPAHLVPDSAVHLPSFGPPATWFPAVLPAFPSLAS</sequence>
<reference evidence="1" key="1">
    <citation type="submission" date="2020-08" db="EMBL/GenBank/DDBJ databases">
        <title>Multicomponent nature underlies the extraordinary mechanical properties of spider dragline silk.</title>
        <authorList>
            <person name="Kono N."/>
            <person name="Nakamura H."/>
            <person name="Mori M."/>
            <person name="Yoshida Y."/>
            <person name="Ohtoshi R."/>
            <person name="Malay A.D."/>
            <person name="Moran D.A.P."/>
            <person name="Tomita M."/>
            <person name="Numata K."/>
            <person name="Arakawa K."/>
        </authorList>
    </citation>
    <scope>NUCLEOTIDE SEQUENCE</scope>
</reference>
<dbReference type="Proteomes" id="UP000887013">
    <property type="component" value="Unassembled WGS sequence"/>
</dbReference>
<proteinExistence type="predicted"/>
<evidence type="ECO:0000313" key="1">
    <source>
        <dbReference type="EMBL" id="GFT85273.1"/>
    </source>
</evidence>
<comment type="caution">
    <text evidence="1">The sequence shown here is derived from an EMBL/GenBank/DDBJ whole genome shotgun (WGS) entry which is preliminary data.</text>
</comment>
<protein>
    <submittedName>
        <fullName evidence="1">Uncharacterized protein</fullName>
    </submittedName>
</protein>